<evidence type="ECO:0000313" key="4">
    <source>
        <dbReference type="Proteomes" id="UP001314263"/>
    </source>
</evidence>
<keyword evidence="1" id="KW-0175">Coiled coil</keyword>
<feature type="coiled-coil region" evidence="1">
    <location>
        <begin position="40"/>
        <end position="95"/>
    </location>
</feature>
<proteinExistence type="predicted"/>
<evidence type="ECO:0000256" key="1">
    <source>
        <dbReference type="SAM" id="Coils"/>
    </source>
</evidence>
<name>A0AAV1I011_9CHLO</name>
<sequence length="189" mass="21134">MVTTRSGRRAGAATAPKRVIPKRQRPEKFPLDVKYLRTQLDAARNSITENERRIAEFEAQVLEDRAQSAQQAQDLAVAREEAESLRNNCNMLQEQLARCVGGDDQDWQVAARTLHGVAEAQMGDLQASKGLIEALQAQIETLEADVTRVCERRSPVMTPERERAIVEATQRSLGHGFEALLENMKALRV</sequence>
<reference evidence="3 4" key="1">
    <citation type="submission" date="2023-10" db="EMBL/GenBank/DDBJ databases">
        <authorList>
            <person name="Maclean D."/>
            <person name="Macfadyen A."/>
        </authorList>
    </citation>
    <scope>NUCLEOTIDE SEQUENCE [LARGE SCALE GENOMIC DNA]</scope>
</reference>
<feature type="coiled-coil region" evidence="1">
    <location>
        <begin position="125"/>
        <end position="152"/>
    </location>
</feature>
<gene>
    <name evidence="3" type="ORF">CVIRNUC_003272</name>
</gene>
<feature type="region of interest" description="Disordered" evidence="2">
    <location>
        <begin position="1"/>
        <end position="24"/>
    </location>
</feature>
<dbReference type="EMBL" id="CAUYUE010000004">
    <property type="protein sequence ID" value="CAK0765577.1"/>
    <property type="molecule type" value="Genomic_DNA"/>
</dbReference>
<dbReference type="AlphaFoldDB" id="A0AAV1I011"/>
<organism evidence="3 4">
    <name type="scientific">Coccomyxa viridis</name>
    <dbReference type="NCBI Taxonomy" id="1274662"/>
    <lineage>
        <taxon>Eukaryota</taxon>
        <taxon>Viridiplantae</taxon>
        <taxon>Chlorophyta</taxon>
        <taxon>core chlorophytes</taxon>
        <taxon>Trebouxiophyceae</taxon>
        <taxon>Trebouxiophyceae incertae sedis</taxon>
        <taxon>Coccomyxaceae</taxon>
        <taxon>Coccomyxa</taxon>
    </lineage>
</organism>
<evidence type="ECO:0000313" key="3">
    <source>
        <dbReference type="EMBL" id="CAK0765577.1"/>
    </source>
</evidence>
<feature type="compositionally biased region" description="Low complexity" evidence="2">
    <location>
        <begin position="1"/>
        <end position="15"/>
    </location>
</feature>
<keyword evidence="4" id="KW-1185">Reference proteome</keyword>
<accession>A0AAV1I011</accession>
<comment type="caution">
    <text evidence="3">The sequence shown here is derived from an EMBL/GenBank/DDBJ whole genome shotgun (WGS) entry which is preliminary data.</text>
</comment>
<dbReference type="Proteomes" id="UP001314263">
    <property type="component" value="Unassembled WGS sequence"/>
</dbReference>
<protein>
    <submittedName>
        <fullName evidence="3">Uncharacterized protein</fullName>
    </submittedName>
</protein>
<evidence type="ECO:0000256" key="2">
    <source>
        <dbReference type="SAM" id="MobiDB-lite"/>
    </source>
</evidence>